<dbReference type="EC" id="3.4.-.-" evidence="3"/>
<proteinExistence type="predicted"/>
<comment type="caution">
    <text evidence="3">The sequence shown here is derived from an EMBL/GenBank/DDBJ whole genome shotgun (WGS) entry which is preliminary data.</text>
</comment>
<dbReference type="GO" id="GO:0016787">
    <property type="term" value="F:hydrolase activity"/>
    <property type="evidence" value="ECO:0007669"/>
    <property type="project" value="UniProtKB-KW"/>
</dbReference>
<accession>A0ABW6K5M0</accession>
<feature type="transmembrane region" description="Helical" evidence="1">
    <location>
        <begin position="135"/>
        <end position="152"/>
    </location>
</feature>
<keyword evidence="1" id="KW-0812">Transmembrane</keyword>
<feature type="transmembrane region" description="Helical" evidence="1">
    <location>
        <begin position="184"/>
        <end position="202"/>
    </location>
</feature>
<dbReference type="Pfam" id="PF02517">
    <property type="entry name" value="Rce1-like"/>
    <property type="match status" value="1"/>
</dbReference>
<keyword evidence="1" id="KW-0472">Membrane</keyword>
<feature type="domain" description="CAAX prenyl protease 2/Lysostaphin resistance protein A-like" evidence="2">
    <location>
        <begin position="104"/>
        <end position="195"/>
    </location>
</feature>
<feature type="transmembrane region" description="Helical" evidence="1">
    <location>
        <begin position="7"/>
        <end position="25"/>
    </location>
</feature>
<feature type="transmembrane region" description="Helical" evidence="1">
    <location>
        <begin position="61"/>
        <end position="79"/>
    </location>
</feature>
<keyword evidence="1" id="KW-1133">Transmembrane helix</keyword>
<feature type="transmembrane region" description="Helical" evidence="1">
    <location>
        <begin position="158"/>
        <end position="177"/>
    </location>
</feature>
<organism evidence="3 4">
    <name type="scientific">Cytobacillus mangrovibacter</name>
    <dbReference type="NCBI Taxonomy" id="3299024"/>
    <lineage>
        <taxon>Bacteria</taxon>
        <taxon>Bacillati</taxon>
        <taxon>Bacillota</taxon>
        <taxon>Bacilli</taxon>
        <taxon>Bacillales</taxon>
        <taxon>Bacillaceae</taxon>
        <taxon>Cytobacillus</taxon>
    </lineage>
</organism>
<keyword evidence="3" id="KW-0378">Hydrolase</keyword>
<reference evidence="3 4" key="1">
    <citation type="submission" date="2024-08" db="EMBL/GenBank/DDBJ databases">
        <title>Two novel Cytobacillus novel species.</title>
        <authorList>
            <person name="Liu G."/>
        </authorList>
    </citation>
    <scope>NUCLEOTIDE SEQUENCE [LARGE SCALE GENOMIC DNA]</scope>
    <source>
        <strain evidence="3 4">FJAT-53684</strain>
    </source>
</reference>
<keyword evidence="4" id="KW-1185">Reference proteome</keyword>
<name>A0ABW6K5M0_9BACI</name>
<feature type="transmembrane region" description="Helical" evidence="1">
    <location>
        <begin position="106"/>
        <end position="123"/>
    </location>
</feature>
<evidence type="ECO:0000259" key="2">
    <source>
        <dbReference type="Pfam" id="PF02517"/>
    </source>
</evidence>
<evidence type="ECO:0000313" key="3">
    <source>
        <dbReference type="EMBL" id="MFE8698027.1"/>
    </source>
</evidence>
<dbReference type="RefSeq" id="WP_389222026.1">
    <property type="nucleotide sequence ID" value="NZ_JBIACJ010000009.1"/>
</dbReference>
<protein>
    <submittedName>
        <fullName evidence="3">CPBP family intramembrane glutamic endopeptidase</fullName>
        <ecNumber evidence="3">3.4.-.-</ecNumber>
    </submittedName>
</protein>
<dbReference type="EMBL" id="JBIACJ010000009">
    <property type="protein sequence ID" value="MFE8698027.1"/>
    <property type="molecule type" value="Genomic_DNA"/>
</dbReference>
<dbReference type="InterPro" id="IPR003675">
    <property type="entry name" value="Rce1/LyrA-like_dom"/>
</dbReference>
<dbReference type="Proteomes" id="UP001601058">
    <property type="component" value="Unassembled WGS sequence"/>
</dbReference>
<gene>
    <name evidence="3" type="ORF">ACFYKT_16925</name>
</gene>
<feature type="transmembrane region" description="Helical" evidence="1">
    <location>
        <begin position="31"/>
        <end position="49"/>
    </location>
</feature>
<sequence>MKKLTTDFRLIIGLVLAHVLMYFTFQDKAVFWYIFTASLLFLISYSILNEEVEDQLPFFSYLMYGVTSGFILFGLFWLGNNLIELLNLPFTKEIAKLYGRYSPTMLWHYIVLLLIIIPGEELFWRGFVQKRMLNYTRIPMGILLSSLLYASVHLYSTHWILAFAALIAGLYWGFLYAWKKSMPLVIVSHLIFDLFLFVILPFY</sequence>
<evidence type="ECO:0000313" key="4">
    <source>
        <dbReference type="Proteomes" id="UP001601058"/>
    </source>
</evidence>
<evidence type="ECO:0000256" key="1">
    <source>
        <dbReference type="SAM" id="Phobius"/>
    </source>
</evidence>